<evidence type="ECO:0000259" key="2">
    <source>
        <dbReference type="Pfam" id="PF01609"/>
    </source>
</evidence>
<dbReference type="InterPro" id="IPR002559">
    <property type="entry name" value="Transposase_11"/>
</dbReference>
<proteinExistence type="predicted"/>
<dbReference type="AlphaFoldDB" id="A0A7Y6K7N7"/>
<evidence type="ECO:0000256" key="1">
    <source>
        <dbReference type="SAM" id="MobiDB-lite"/>
    </source>
</evidence>
<feature type="domain" description="Insertion element IS402-like" evidence="3">
    <location>
        <begin position="21"/>
        <end position="91"/>
    </location>
</feature>
<evidence type="ECO:0000313" key="4">
    <source>
        <dbReference type="EMBL" id="NUY05906.1"/>
    </source>
</evidence>
<name>A0A7Y6K7N7_9BURK</name>
<dbReference type="Pfam" id="PF13340">
    <property type="entry name" value="DUF4096"/>
    <property type="match status" value="1"/>
</dbReference>
<dbReference type="GO" id="GO:0003677">
    <property type="term" value="F:DNA binding"/>
    <property type="evidence" value="ECO:0007669"/>
    <property type="project" value="InterPro"/>
</dbReference>
<evidence type="ECO:0000259" key="3">
    <source>
        <dbReference type="Pfam" id="PF13340"/>
    </source>
</evidence>
<dbReference type="GeneID" id="301106823"/>
<feature type="region of interest" description="Disordered" evidence="1">
    <location>
        <begin position="208"/>
        <end position="228"/>
    </location>
</feature>
<dbReference type="EMBL" id="JAALDK010000003">
    <property type="protein sequence ID" value="NUY05906.1"/>
    <property type="molecule type" value="Genomic_DNA"/>
</dbReference>
<organism evidence="4 5">
    <name type="scientific">Paraburkholderia youngii</name>
    <dbReference type="NCBI Taxonomy" id="2782701"/>
    <lineage>
        <taxon>Bacteria</taxon>
        <taxon>Pseudomonadati</taxon>
        <taxon>Pseudomonadota</taxon>
        <taxon>Betaproteobacteria</taxon>
        <taxon>Burkholderiales</taxon>
        <taxon>Burkholderiaceae</taxon>
        <taxon>Paraburkholderia</taxon>
    </lineage>
</organism>
<dbReference type="GO" id="GO:0004803">
    <property type="term" value="F:transposase activity"/>
    <property type="evidence" value="ECO:0007669"/>
    <property type="project" value="InterPro"/>
</dbReference>
<comment type="caution">
    <text evidence="4">The sequence shown here is derived from an EMBL/GenBank/DDBJ whole genome shotgun (WGS) entry which is preliminary data.</text>
</comment>
<reference evidence="4 5" key="1">
    <citation type="submission" date="2020-02" db="EMBL/GenBank/DDBJ databases">
        <title>Paraburkholderia simonii sp. nov. and Paraburkholderia youngii sp. nov. Brazilian and Mexican Mimosa-associated rhizobia.</title>
        <authorList>
            <person name="Mavima L."/>
            <person name="Beukes C.W."/>
            <person name="Chan W.Y."/>
            <person name="Palmer M."/>
            <person name="De Meyer S.E."/>
            <person name="James E.K."/>
            <person name="Venter S.N."/>
            <person name="Steenkamp E.T."/>
        </authorList>
    </citation>
    <scope>NUCLEOTIDE SEQUENCE [LARGE SCALE GENOMIC DNA]</scope>
    <source>
        <strain evidence="4 5">JPY169</strain>
    </source>
</reference>
<dbReference type="RefSeq" id="WP_176112368.1">
    <property type="nucleotide sequence ID" value="NZ_JAALDK010000003.1"/>
</dbReference>
<dbReference type="Pfam" id="PF01609">
    <property type="entry name" value="DDE_Tnp_1"/>
    <property type="match status" value="1"/>
</dbReference>
<gene>
    <name evidence="4" type="ORF">G5S42_41660</name>
</gene>
<accession>A0A7Y6K7N7</accession>
<dbReference type="PANTHER" id="PTHR30007">
    <property type="entry name" value="PHP DOMAIN PROTEIN"/>
    <property type="match status" value="1"/>
</dbReference>
<protein>
    <submittedName>
        <fullName evidence="4">Transposase</fullName>
    </submittedName>
</protein>
<dbReference type="GO" id="GO:0006313">
    <property type="term" value="P:DNA transposition"/>
    <property type="evidence" value="ECO:0007669"/>
    <property type="project" value="InterPro"/>
</dbReference>
<sequence>MTGSQYRQAIPTNLSLEQFVLPYLSRGRRGPAPTLALHTIFNYVLQLLYTGCQWKALPIRMNGKGRPEIHYTRIYWALRRWEADGCIDRIFAGSVHKLLQDGRLDLTVIHGDGTTTAAKKGGDNLGYSGHKHLKGCKIVAFCDRECNIIAPFVTAPGNRNESPLLREALLGLTAMARAIGMDLHGSTVSLDGVYDCRANRKAIFNRGMIPNIPENPRGRKTPKRGRKQRFDPAVFEERFRTIERLFAWEDTH</sequence>
<dbReference type="InterPro" id="IPR025161">
    <property type="entry name" value="IS402-like_dom"/>
</dbReference>
<feature type="compositionally biased region" description="Basic residues" evidence="1">
    <location>
        <begin position="218"/>
        <end position="227"/>
    </location>
</feature>
<evidence type="ECO:0000313" key="5">
    <source>
        <dbReference type="Proteomes" id="UP000594380"/>
    </source>
</evidence>
<feature type="domain" description="Transposase IS4-like" evidence="2">
    <location>
        <begin position="107"/>
        <end position="226"/>
    </location>
</feature>
<dbReference type="Proteomes" id="UP000594380">
    <property type="component" value="Unassembled WGS sequence"/>
</dbReference>